<evidence type="ECO:0000256" key="7">
    <source>
        <dbReference type="SAM" id="Phobius"/>
    </source>
</evidence>
<evidence type="ECO:0000256" key="1">
    <source>
        <dbReference type="ARBA" id="ARBA00004141"/>
    </source>
</evidence>
<feature type="transmembrane region" description="Helical" evidence="7">
    <location>
        <begin position="148"/>
        <end position="171"/>
    </location>
</feature>
<reference evidence="9 10" key="2">
    <citation type="submission" date="2023-11" db="EMBL/GenBank/DDBJ databases">
        <authorList>
            <person name="Lara A.C."/>
            <person name="Chronakova A."/>
        </authorList>
    </citation>
    <scope>NUCLEOTIDE SEQUENCE [LARGE SCALE GENOMIC DNA]</scope>
    <source>
        <strain evidence="9 10">BCCO 10_0856</strain>
    </source>
</reference>
<dbReference type="InterPro" id="IPR038770">
    <property type="entry name" value="Na+/solute_symporter_sf"/>
</dbReference>
<dbReference type="Pfam" id="PF00999">
    <property type="entry name" value="Na_H_Exchanger"/>
    <property type="match status" value="1"/>
</dbReference>
<dbReference type="InterPro" id="IPR006153">
    <property type="entry name" value="Cation/H_exchanger_TM"/>
</dbReference>
<evidence type="ECO:0000256" key="3">
    <source>
        <dbReference type="ARBA" id="ARBA00022692"/>
    </source>
</evidence>
<keyword evidence="2" id="KW-0813">Transport</keyword>
<accession>A0ABU4T239</accession>
<dbReference type="InterPro" id="IPR050794">
    <property type="entry name" value="CPA2_transporter"/>
</dbReference>
<feature type="domain" description="Cation/H+ exchanger transmembrane" evidence="8">
    <location>
        <begin position="35"/>
        <end position="411"/>
    </location>
</feature>
<feature type="transmembrane region" description="Helical" evidence="7">
    <location>
        <begin position="214"/>
        <end position="236"/>
    </location>
</feature>
<evidence type="ECO:0000259" key="8">
    <source>
        <dbReference type="Pfam" id="PF00999"/>
    </source>
</evidence>
<dbReference type="EMBL" id="JAXAVW010000013">
    <property type="protein sequence ID" value="MDX8032067.1"/>
    <property type="molecule type" value="Genomic_DNA"/>
</dbReference>
<sequence length="425" mass="43311">MEFPHIHALAAESAAADPVAHFLLALAVIVVVCNLLAWIFRELGQPPVVGEILGGLLLGPTVLAQLWPAGSAWLLTPSVVGTLNVVAQLGLVTFMFLLGSELRFGAAGADRKIVTAVVAGSIGLPFAGGVLLALFGQPLIAGEAGGGVAYLVVFGLAVSITALPVLARILVDARMDTTRVGRVALACAAVGDGAAWMVLTVVLAVSGLAASGSAVLTVVLVGGLVLVTALVVRPVLAWLVERAGGGPLLLPMLVAGAVAYAAVTQLIGLHAAVGAFLFGAVLPRDDTIMRKVRQQLHGFAEVVLLPLFFASVGLSTAVTAVGGSVANWLLLGAVVVVATLTKVVGAGGAAYLAGMPMRESLQIGALMNCRGVTELIVATICLQYGVVNTFGFTVLVLMALCTTAVTGPLLRLFTSDSREVVVQQR</sequence>
<keyword evidence="6 7" id="KW-0472">Membrane</keyword>
<evidence type="ECO:0000256" key="5">
    <source>
        <dbReference type="ARBA" id="ARBA00023065"/>
    </source>
</evidence>
<keyword evidence="10" id="KW-1185">Reference proteome</keyword>
<dbReference type="Gene3D" id="1.20.1530.20">
    <property type="match status" value="1"/>
</dbReference>
<proteinExistence type="predicted"/>
<feature type="transmembrane region" description="Helical" evidence="7">
    <location>
        <begin position="392"/>
        <end position="413"/>
    </location>
</feature>
<evidence type="ECO:0000256" key="6">
    <source>
        <dbReference type="ARBA" id="ARBA00023136"/>
    </source>
</evidence>
<evidence type="ECO:0000256" key="2">
    <source>
        <dbReference type="ARBA" id="ARBA00022448"/>
    </source>
</evidence>
<keyword evidence="5" id="KW-0406">Ion transport</keyword>
<evidence type="ECO:0000256" key="4">
    <source>
        <dbReference type="ARBA" id="ARBA00022989"/>
    </source>
</evidence>
<dbReference type="RefSeq" id="WP_319967119.1">
    <property type="nucleotide sequence ID" value="NZ_JAXAVW010000013.1"/>
</dbReference>
<feature type="transmembrane region" description="Helical" evidence="7">
    <location>
        <begin position="113"/>
        <end position="136"/>
    </location>
</feature>
<protein>
    <submittedName>
        <fullName evidence="9">Cation:proton antiporter</fullName>
    </submittedName>
</protein>
<gene>
    <name evidence="9" type="ORF">SK803_17725</name>
</gene>
<organism evidence="9 10">
    <name type="scientific">Lentzea miocenica</name>
    <dbReference type="NCBI Taxonomy" id="3095431"/>
    <lineage>
        <taxon>Bacteria</taxon>
        <taxon>Bacillati</taxon>
        <taxon>Actinomycetota</taxon>
        <taxon>Actinomycetes</taxon>
        <taxon>Pseudonocardiales</taxon>
        <taxon>Pseudonocardiaceae</taxon>
        <taxon>Lentzea</taxon>
    </lineage>
</organism>
<comment type="caution">
    <text evidence="9">The sequence shown here is derived from an EMBL/GenBank/DDBJ whole genome shotgun (WGS) entry which is preliminary data.</text>
</comment>
<keyword evidence="4 7" id="KW-1133">Transmembrane helix</keyword>
<comment type="subcellular location">
    <subcellularLocation>
        <location evidence="1">Membrane</location>
        <topology evidence="1">Multi-pass membrane protein</topology>
    </subcellularLocation>
</comment>
<keyword evidence="3 7" id="KW-0812">Transmembrane</keyword>
<feature type="transmembrane region" description="Helical" evidence="7">
    <location>
        <begin position="52"/>
        <end position="75"/>
    </location>
</feature>
<dbReference type="PANTHER" id="PTHR32468:SF0">
    <property type="entry name" value="K(+)_H(+) ANTIPORTER 1"/>
    <property type="match status" value="1"/>
</dbReference>
<feature type="transmembrane region" description="Helical" evidence="7">
    <location>
        <begin position="81"/>
        <end position="101"/>
    </location>
</feature>
<dbReference type="Proteomes" id="UP001285521">
    <property type="component" value="Unassembled WGS sequence"/>
</dbReference>
<name>A0ABU4T239_9PSEU</name>
<feature type="transmembrane region" description="Helical" evidence="7">
    <location>
        <begin position="266"/>
        <end position="282"/>
    </location>
</feature>
<feature type="transmembrane region" description="Helical" evidence="7">
    <location>
        <begin position="302"/>
        <end position="322"/>
    </location>
</feature>
<evidence type="ECO:0000313" key="9">
    <source>
        <dbReference type="EMBL" id="MDX8032067.1"/>
    </source>
</evidence>
<feature type="transmembrane region" description="Helical" evidence="7">
    <location>
        <begin position="328"/>
        <end position="353"/>
    </location>
</feature>
<feature type="transmembrane region" description="Helical" evidence="7">
    <location>
        <begin position="20"/>
        <end position="40"/>
    </location>
</feature>
<feature type="transmembrane region" description="Helical" evidence="7">
    <location>
        <begin position="243"/>
        <end position="260"/>
    </location>
</feature>
<dbReference type="PANTHER" id="PTHR32468">
    <property type="entry name" value="CATION/H + ANTIPORTER"/>
    <property type="match status" value="1"/>
</dbReference>
<reference evidence="9 10" key="1">
    <citation type="submission" date="2023-11" db="EMBL/GenBank/DDBJ databases">
        <title>Lentzea sokolovensis, sp. nov., Lentzea kristufkii, sp. nov., and Lentzea miocenensis, sp. nov., rare actinobacteria from Sokolov Coal Basin, Miocene lacustrine sediment, Czech Republic.</title>
        <authorList>
            <person name="Lara A."/>
            <person name="Kotroba L."/>
            <person name="Nouioui I."/>
            <person name="Neumann-Schaal M."/>
            <person name="Mast Y."/>
            <person name="Chronakova A."/>
        </authorList>
    </citation>
    <scope>NUCLEOTIDE SEQUENCE [LARGE SCALE GENOMIC DNA]</scope>
    <source>
        <strain evidence="9 10">BCCO 10_0856</strain>
    </source>
</reference>
<feature type="transmembrane region" description="Helical" evidence="7">
    <location>
        <begin position="183"/>
        <end position="208"/>
    </location>
</feature>
<evidence type="ECO:0000313" key="10">
    <source>
        <dbReference type="Proteomes" id="UP001285521"/>
    </source>
</evidence>